<evidence type="ECO:0000256" key="10">
    <source>
        <dbReference type="ARBA" id="ARBA00029552"/>
    </source>
</evidence>
<comment type="function">
    <text evidence="11">Microtubule inner protein (MIP) part of the dynein-decorated doublet microtubules (DMTs) in cilia axoneme. Important for proper ciliary and flagellar beating. May act in cooperation with CFAP45 and axonemal dynein subunit DNAH11. May play a role in cell growth and/or survival.</text>
</comment>
<feature type="compositionally biased region" description="Basic and acidic residues" evidence="14">
    <location>
        <begin position="672"/>
        <end position="697"/>
    </location>
</feature>
<reference evidence="15" key="1">
    <citation type="submission" date="2019-08" db="EMBL/GenBank/DDBJ databases">
        <title>The genome of the North American firefly Photinus pyralis.</title>
        <authorList>
            <consortium name="Photinus pyralis genome working group"/>
            <person name="Fallon T.R."/>
            <person name="Sander Lower S.E."/>
            <person name="Weng J.-K."/>
        </authorList>
    </citation>
    <scope>NUCLEOTIDE SEQUENCE</scope>
    <source>
        <strain evidence="15">TRF0915ILg1</strain>
        <tissue evidence="15">Whole body</tissue>
    </source>
</reference>
<dbReference type="Pfam" id="PF00400">
    <property type="entry name" value="WD40"/>
    <property type="match status" value="5"/>
</dbReference>
<dbReference type="SUPFAM" id="SSF50978">
    <property type="entry name" value="WD40 repeat-like"/>
    <property type="match status" value="2"/>
</dbReference>
<gene>
    <name evidence="15" type="ORF">ILUMI_20615</name>
</gene>
<keyword evidence="6" id="KW-0282">Flagellum</keyword>
<dbReference type="OrthoDB" id="6252103at2759"/>
<evidence type="ECO:0000256" key="5">
    <source>
        <dbReference type="ARBA" id="ARBA00022737"/>
    </source>
</evidence>
<dbReference type="PROSITE" id="PS50294">
    <property type="entry name" value="WD_REPEATS_REGION"/>
    <property type="match status" value="3"/>
</dbReference>
<dbReference type="Proteomes" id="UP000801492">
    <property type="component" value="Unassembled WGS sequence"/>
</dbReference>
<dbReference type="FunFam" id="2.130.10.10:FF:001320">
    <property type="entry name" value="Predicted protein"/>
    <property type="match status" value="1"/>
</dbReference>
<dbReference type="CDD" id="cd00200">
    <property type="entry name" value="WD40"/>
    <property type="match status" value="1"/>
</dbReference>
<feature type="region of interest" description="Disordered" evidence="14">
    <location>
        <begin position="670"/>
        <end position="735"/>
    </location>
</feature>
<dbReference type="InterPro" id="IPR001680">
    <property type="entry name" value="WD40_rpt"/>
</dbReference>
<keyword evidence="4 13" id="KW-0853">WD repeat</keyword>
<evidence type="ECO:0000256" key="12">
    <source>
        <dbReference type="ARBA" id="ARBA00047117"/>
    </source>
</evidence>
<dbReference type="InterPro" id="IPR015943">
    <property type="entry name" value="WD40/YVTN_repeat-like_dom_sf"/>
</dbReference>
<feature type="repeat" description="WD" evidence="13">
    <location>
        <begin position="623"/>
        <end position="655"/>
    </location>
</feature>
<comment type="subunit">
    <text evidence="12">Microtubule inner protein component of sperm flagellar doublet microtubules. Interacts with BRCA2. Interacts with the CCT chaperonin complex. Interacts with HSP70. Interacts with AK8. Interacts with CFAP45. Interacts with DNAI1. Interacts with IQDC.</text>
</comment>
<dbReference type="PANTHER" id="PTHR13720">
    <property type="entry name" value="WD-40 REPEAT PROTEIN"/>
    <property type="match status" value="1"/>
</dbReference>
<feature type="compositionally biased region" description="Polar residues" evidence="14">
    <location>
        <begin position="698"/>
        <end position="710"/>
    </location>
</feature>
<keyword evidence="8" id="KW-0966">Cell projection</keyword>
<evidence type="ECO:0000256" key="9">
    <source>
        <dbReference type="ARBA" id="ARBA00029456"/>
    </source>
</evidence>
<dbReference type="FunFam" id="2.130.10.10:FF:000207">
    <property type="entry name" value="Cilia- and flagella-associated protein 52"/>
    <property type="match status" value="1"/>
</dbReference>
<evidence type="ECO:0000256" key="14">
    <source>
        <dbReference type="SAM" id="MobiDB-lite"/>
    </source>
</evidence>
<keyword evidence="16" id="KW-1185">Reference proteome</keyword>
<evidence type="ECO:0000256" key="13">
    <source>
        <dbReference type="PROSITE-ProRule" id="PRU00221"/>
    </source>
</evidence>
<feature type="repeat" description="WD" evidence="13">
    <location>
        <begin position="497"/>
        <end position="530"/>
    </location>
</feature>
<dbReference type="GO" id="GO:0031514">
    <property type="term" value="C:motile cilium"/>
    <property type="evidence" value="ECO:0007669"/>
    <property type="project" value="UniProtKB-SubCell"/>
</dbReference>
<evidence type="ECO:0000256" key="3">
    <source>
        <dbReference type="ARBA" id="ARBA00022490"/>
    </source>
</evidence>
<name>A0A8K0CKC5_IGNLU</name>
<dbReference type="PANTHER" id="PTHR13720:SF14">
    <property type="entry name" value="CILIA- AND FLAGELLA-ASSOCIATED PROTEIN 52"/>
    <property type="match status" value="1"/>
</dbReference>
<evidence type="ECO:0000256" key="4">
    <source>
        <dbReference type="ARBA" id="ARBA00022574"/>
    </source>
</evidence>
<keyword evidence="5" id="KW-0677">Repeat</keyword>
<keyword evidence="3" id="KW-0963">Cytoplasm</keyword>
<evidence type="ECO:0000313" key="16">
    <source>
        <dbReference type="Proteomes" id="UP000801492"/>
    </source>
</evidence>
<evidence type="ECO:0000256" key="11">
    <source>
        <dbReference type="ARBA" id="ARBA00046056"/>
    </source>
</evidence>
<evidence type="ECO:0000256" key="6">
    <source>
        <dbReference type="ARBA" id="ARBA00022846"/>
    </source>
</evidence>
<dbReference type="InterPro" id="IPR019775">
    <property type="entry name" value="WD40_repeat_CS"/>
</dbReference>
<evidence type="ECO:0000256" key="1">
    <source>
        <dbReference type="ARBA" id="ARBA00004230"/>
    </source>
</evidence>
<dbReference type="Gene3D" id="2.130.10.10">
    <property type="entry name" value="YVTN repeat-like/Quinoprotein amine dehydrogenase"/>
    <property type="match status" value="3"/>
</dbReference>
<dbReference type="GO" id="GO:0005930">
    <property type="term" value="C:axoneme"/>
    <property type="evidence" value="ECO:0007669"/>
    <property type="project" value="UniProtKB-ARBA"/>
</dbReference>
<dbReference type="InterPro" id="IPR036322">
    <property type="entry name" value="WD40_repeat_dom_sf"/>
</dbReference>
<evidence type="ECO:0000256" key="2">
    <source>
        <dbReference type="ARBA" id="ARBA00004496"/>
    </source>
</evidence>
<comment type="subcellular location">
    <subcellularLocation>
        <location evidence="1">Cell projection</location>
        <location evidence="1">Cilium</location>
        <location evidence="1">Flagellum</location>
    </subcellularLocation>
    <subcellularLocation>
        <location evidence="2">Cytoplasm</location>
    </subcellularLocation>
</comment>
<protein>
    <recommendedName>
        <fullName evidence="10">Cilia- and flagella-associated protein 52</fullName>
    </recommendedName>
</protein>
<comment type="similarity">
    <text evidence="9">Belongs to the CFAP52 family.</text>
</comment>
<accession>A0A8K0CKC5</accession>
<dbReference type="SMART" id="SM00320">
    <property type="entry name" value="WD40"/>
    <property type="match status" value="11"/>
</dbReference>
<evidence type="ECO:0000256" key="8">
    <source>
        <dbReference type="ARBA" id="ARBA00023273"/>
    </source>
</evidence>
<proteinExistence type="inferred from homology"/>
<organism evidence="15 16">
    <name type="scientific">Ignelater luminosus</name>
    <name type="common">Cucubano</name>
    <name type="synonym">Pyrophorus luminosus</name>
    <dbReference type="NCBI Taxonomy" id="2038154"/>
    <lineage>
        <taxon>Eukaryota</taxon>
        <taxon>Metazoa</taxon>
        <taxon>Ecdysozoa</taxon>
        <taxon>Arthropoda</taxon>
        <taxon>Hexapoda</taxon>
        <taxon>Insecta</taxon>
        <taxon>Pterygota</taxon>
        <taxon>Neoptera</taxon>
        <taxon>Endopterygota</taxon>
        <taxon>Coleoptera</taxon>
        <taxon>Polyphaga</taxon>
        <taxon>Elateriformia</taxon>
        <taxon>Elateroidea</taxon>
        <taxon>Elateridae</taxon>
        <taxon>Agrypninae</taxon>
        <taxon>Pyrophorini</taxon>
        <taxon>Ignelater</taxon>
    </lineage>
</organism>
<dbReference type="InterPro" id="IPR050630">
    <property type="entry name" value="WD_repeat_EMAP"/>
</dbReference>
<feature type="repeat" description="WD" evidence="13">
    <location>
        <begin position="581"/>
        <end position="622"/>
    </location>
</feature>
<evidence type="ECO:0000313" key="15">
    <source>
        <dbReference type="EMBL" id="KAF2885547.1"/>
    </source>
</evidence>
<dbReference type="AlphaFoldDB" id="A0A8K0CKC5"/>
<comment type="caution">
    <text evidence="15">The sequence shown here is derived from an EMBL/GenBank/DDBJ whole genome shotgun (WGS) entry which is preliminary data.</text>
</comment>
<evidence type="ECO:0000256" key="7">
    <source>
        <dbReference type="ARBA" id="ARBA00023069"/>
    </source>
</evidence>
<keyword evidence="7" id="KW-0969">Cilium</keyword>
<feature type="repeat" description="WD" evidence="13">
    <location>
        <begin position="453"/>
        <end position="487"/>
    </location>
</feature>
<sequence>MGELLEGDVGTLTPYAIIGFDGAILNGLKVHPDGEHIIYPLGNKVSVQHWVTKKQDFLSGHTNVISAIDVSITGKYIASGQINHIGFKSWVILWDFESRSLLSKHELHKVRVEAVRFSRDDRYLISLGGRDCGNIVVWDVIAAAPFSGTEASRGSKGDASTLCACNRRGACFLTGGDGTLIIWSIDAVARSISGIDVNMSKLKRVVYCIVINERDEVCYCGTSTGDILKVRLNFHHDAEILIPVKTPIMQGCFTKISQKTLPRGQVELYKQGVRSLYLIRDGYLLVGAGDGTVDLVEELREKKGVRQDPEPAGFKLPSLPNLRVLRSTNVKGSVTSIQIIKEKTILAATESCEIFAIDRETFETELLITCHNSAIYDLAFPYKFSEVFATAGKDDVRIWNVETFQELLRIKVPNFSCSAVEFAHDGKSILTAWNDGIIRAFTPLTGRLIFAIMNAHNKGASALAITHHGKILVSGGCEGQVRLWNISPYKQQLACTLKEHNGPISQMHINSTDDEAVSASTDGSCIIWDLLRQCRKQLLFANTLFMCVRYFPTGVQLLTGGTDRKLAYWEVLDGSLVREIEGSPSGAINSLDINSDGSLFCTGGNDQIVKLWKYQEGITTYIGVGHSAIITATRFSPDNQFIVSSSAAGSIFVWKNPYYKKVDEDDIVTQAEPEKVEKKTKPESGDHKKEEKIEDLPSTRSDSSHASGDRNTCPCPCKQPLPRKSCKYPTPPKTC</sequence>
<dbReference type="PROSITE" id="PS00678">
    <property type="entry name" value="WD_REPEATS_1"/>
    <property type="match status" value="1"/>
</dbReference>
<dbReference type="EMBL" id="VTPC01089915">
    <property type="protein sequence ID" value="KAF2885547.1"/>
    <property type="molecule type" value="Genomic_DNA"/>
</dbReference>
<dbReference type="PROSITE" id="PS50082">
    <property type="entry name" value="WD_REPEATS_2"/>
    <property type="match status" value="4"/>
</dbReference>